<feature type="transmembrane region" description="Helical" evidence="7">
    <location>
        <begin position="102"/>
        <end position="124"/>
    </location>
</feature>
<dbReference type="PANTHER" id="PTHR11360">
    <property type="entry name" value="MONOCARBOXYLATE TRANSPORTER"/>
    <property type="match status" value="1"/>
</dbReference>
<proteinExistence type="predicted"/>
<dbReference type="Pfam" id="PF07690">
    <property type="entry name" value="MFS_1"/>
    <property type="match status" value="1"/>
</dbReference>
<feature type="transmembrane region" description="Helical" evidence="7">
    <location>
        <begin position="226"/>
        <end position="248"/>
    </location>
</feature>
<feature type="transmembrane region" description="Helical" evidence="7">
    <location>
        <begin position="260"/>
        <end position="278"/>
    </location>
</feature>
<keyword evidence="10" id="KW-1185">Reference proteome</keyword>
<comment type="caution">
    <text evidence="9">The sequence shown here is derived from an EMBL/GenBank/DDBJ whole genome shotgun (WGS) entry which is preliminary data.</text>
</comment>
<keyword evidence="5 7" id="KW-0472">Membrane</keyword>
<evidence type="ECO:0000256" key="1">
    <source>
        <dbReference type="ARBA" id="ARBA00004651"/>
    </source>
</evidence>
<accession>A0A0D8J091</accession>
<feature type="transmembrane region" description="Helical" evidence="7">
    <location>
        <begin position="136"/>
        <end position="156"/>
    </location>
</feature>
<evidence type="ECO:0000256" key="6">
    <source>
        <dbReference type="SAM" id="MobiDB-lite"/>
    </source>
</evidence>
<reference evidence="9" key="1">
    <citation type="submission" date="2015-02" db="EMBL/GenBank/DDBJ databases">
        <title>A novel member of the family Ruminococcaceae isolated from human feces.</title>
        <authorList>
            <person name="Shkoporov A.N."/>
            <person name="Chaplin A.V."/>
            <person name="Motuzova O.V."/>
            <person name="Kafarskaia L.I."/>
            <person name="Khokhlova E.V."/>
            <person name="Efimov B.A."/>
        </authorList>
    </citation>
    <scope>NUCLEOTIDE SEQUENCE [LARGE SCALE GENOMIC DNA]</scope>
    <source>
        <strain evidence="9">585-1</strain>
    </source>
</reference>
<feature type="domain" description="Major facilitator superfamily (MFS) profile" evidence="8">
    <location>
        <begin position="1"/>
        <end position="399"/>
    </location>
</feature>
<evidence type="ECO:0000256" key="5">
    <source>
        <dbReference type="ARBA" id="ARBA00023136"/>
    </source>
</evidence>
<organism evidence="9 10">
    <name type="scientific">Ruthenibacterium lactatiformans</name>
    <dbReference type="NCBI Taxonomy" id="1550024"/>
    <lineage>
        <taxon>Bacteria</taxon>
        <taxon>Bacillati</taxon>
        <taxon>Bacillota</taxon>
        <taxon>Clostridia</taxon>
        <taxon>Eubacteriales</taxon>
        <taxon>Oscillospiraceae</taxon>
        <taxon>Ruthenibacterium</taxon>
    </lineage>
</organism>
<dbReference type="EMBL" id="JXXK01000009">
    <property type="protein sequence ID" value="KJF40179.1"/>
    <property type="molecule type" value="Genomic_DNA"/>
</dbReference>
<evidence type="ECO:0000256" key="2">
    <source>
        <dbReference type="ARBA" id="ARBA00022448"/>
    </source>
</evidence>
<dbReference type="GeneID" id="42856622"/>
<feature type="transmembrane region" description="Helical" evidence="7">
    <location>
        <begin position="374"/>
        <end position="394"/>
    </location>
</feature>
<evidence type="ECO:0000256" key="3">
    <source>
        <dbReference type="ARBA" id="ARBA00022692"/>
    </source>
</evidence>
<dbReference type="GO" id="GO:0005886">
    <property type="term" value="C:plasma membrane"/>
    <property type="evidence" value="ECO:0007669"/>
    <property type="project" value="UniProtKB-SubCell"/>
</dbReference>
<keyword evidence="3 7" id="KW-0812">Transmembrane</keyword>
<dbReference type="PROSITE" id="PS50850">
    <property type="entry name" value="MFS"/>
    <property type="match status" value="1"/>
</dbReference>
<feature type="transmembrane region" description="Helical" evidence="7">
    <location>
        <begin position="168"/>
        <end position="188"/>
    </location>
</feature>
<dbReference type="RefSeq" id="WP_050005208.1">
    <property type="nucleotide sequence ID" value="NZ_CAUBPW010000002.1"/>
</dbReference>
<dbReference type="InterPro" id="IPR020846">
    <property type="entry name" value="MFS_dom"/>
</dbReference>
<feature type="transmembrane region" description="Helical" evidence="7">
    <location>
        <begin position="47"/>
        <end position="69"/>
    </location>
</feature>
<feature type="transmembrane region" description="Helical" evidence="7">
    <location>
        <begin position="78"/>
        <end position="96"/>
    </location>
</feature>
<gene>
    <name evidence="9" type="ORF">TQ39_08445</name>
</gene>
<keyword evidence="2" id="KW-0813">Transport</keyword>
<evidence type="ECO:0000256" key="4">
    <source>
        <dbReference type="ARBA" id="ARBA00022989"/>
    </source>
</evidence>
<feature type="transmembrane region" description="Helical" evidence="7">
    <location>
        <begin position="347"/>
        <end position="368"/>
    </location>
</feature>
<dbReference type="InterPro" id="IPR011701">
    <property type="entry name" value="MFS"/>
</dbReference>
<sequence length="402" mass="42682">MMQAFLKQHRWVILAAGAAIQVLTGVPAAWGVFQRGVCEGYSLSQENAAMIFSLTICFFGIGCILGGLLQDKKGPRTAGLAGAVLLAAGFCGAGFIPGENPWFFYGVFSVPVGLGCAFLYPSVMSCAQKWYADRKGLATGVIGGAVGASGAVLTFLGRFLIGTWSIRTAFWVLGLLMLAVCGAGAAILENPEQPPRETAKQKRGGGAAPKKPRDYSVKEMLKTNQYWLMFAVVGLATPAVLLFSPIIVELAQERGLSQTAALACIVVGSVFSAAGRLLMPWLSDKIGRRYTDMLLLAALCGFSVWFIYAGSWWVILVYSLLTFCYSGEAAVIPAAGTDLFGQKNAGINYGFLALGMSVGSVGFPLLARCFEGEAVRHFVAIAATAAGFVCLWFLKPTQGERL</sequence>
<dbReference type="AlphaFoldDB" id="A0A0D8J091"/>
<feature type="transmembrane region" description="Helical" evidence="7">
    <location>
        <begin position="290"/>
        <end position="309"/>
    </location>
</feature>
<feature type="region of interest" description="Disordered" evidence="6">
    <location>
        <begin position="192"/>
        <end position="213"/>
    </location>
</feature>
<dbReference type="SUPFAM" id="SSF103473">
    <property type="entry name" value="MFS general substrate transporter"/>
    <property type="match status" value="1"/>
</dbReference>
<protein>
    <submittedName>
        <fullName evidence="9">MFS transporter</fullName>
    </submittedName>
</protein>
<name>A0A0D8J091_9FIRM</name>
<comment type="subcellular location">
    <subcellularLocation>
        <location evidence="1">Cell membrane</location>
        <topology evidence="1">Multi-pass membrane protein</topology>
    </subcellularLocation>
</comment>
<dbReference type="GO" id="GO:0022857">
    <property type="term" value="F:transmembrane transporter activity"/>
    <property type="evidence" value="ECO:0007669"/>
    <property type="project" value="InterPro"/>
</dbReference>
<dbReference type="Gene3D" id="1.20.1250.20">
    <property type="entry name" value="MFS general substrate transporter like domains"/>
    <property type="match status" value="2"/>
</dbReference>
<dbReference type="Proteomes" id="UP000032483">
    <property type="component" value="Unassembled WGS sequence"/>
</dbReference>
<evidence type="ECO:0000259" key="8">
    <source>
        <dbReference type="PROSITE" id="PS50850"/>
    </source>
</evidence>
<dbReference type="InterPro" id="IPR036259">
    <property type="entry name" value="MFS_trans_sf"/>
</dbReference>
<evidence type="ECO:0000313" key="9">
    <source>
        <dbReference type="EMBL" id="KJF40179.1"/>
    </source>
</evidence>
<dbReference type="InterPro" id="IPR050327">
    <property type="entry name" value="Proton-linked_MCT"/>
</dbReference>
<keyword evidence="4 7" id="KW-1133">Transmembrane helix</keyword>
<evidence type="ECO:0000313" key="10">
    <source>
        <dbReference type="Proteomes" id="UP000032483"/>
    </source>
</evidence>
<evidence type="ECO:0000256" key="7">
    <source>
        <dbReference type="SAM" id="Phobius"/>
    </source>
</evidence>